<comment type="similarity">
    <text evidence="1">Belongs to the TASOR family.</text>
</comment>
<evidence type="ECO:0000259" key="4">
    <source>
        <dbReference type="Pfam" id="PF23314"/>
    </source>
</evidence>
<dbReference type="GO" id="GO:0045814">
    <property type="term" value="P:negative regulation of gene expression, epigenetic"/>
    <property type="evidence" value="ECO:0007669"/>
    <property type="project" value="InterPro"/>
</dbReference>
<feature type="region of interest" description="Disordered" evidence="2">
    <location>
        <begin position="592"/>
        <end position="616"/>
    </location>
</feature>
<feature type="compositionally biased region" description="Basic and acidic residues" evidence="2">
    <location>
        <begin position="789"/>
        <end position="801"/>
    </location>
</feature>
<feature type="region of interest" description="Disordered" evidence="2">
    <location>
        <begin position="536"/>
        <end position="558"/>
    </location>
</feature>
<name>A0AAV6GHB6_9TELE</name>
<protein>
    <recommendedName>
        <fullName evidence="8">DUF3715 domain-containing protein</fullName>
    </recommendedName>
</protein>
<feature type="region of interest" description="Disordered" evidence="2">
    <location>
        <begin position="1436"/>
        <end position="1463"/>
    </location>
</feature>
<feature type="compositionally biased region" description="Low complexity" evidence="2">
    <location>
        <begin position="538"/>
        <end position="548"/>
    </location>
</feature>
<dbReference type="Pfam" id="PF23314">
    <property type="entry name" value="TASOR_alpha-beta"/>
    <property type="match status" value="1"/>
</dbReference>
<sequence length="1787" mass="198033">MEDTPRLNFQIPRKSKEKRALFQYVSSESREYTDISKIITSGYKDPSSWGSYQYTKHCLVHSELQEKEFIEKRRELKLEGRSEKEMVESYCFILCESYKLQSICDKGLHVGHSWMNMLGNPSKGVYLSKYSDLLQINPFEPGATGEIIIFKVIRGKMKSISDNMSRSLDPTPKFDSHISKNLSRVVSHRSYRAFEHTQQYFYEYADIDVRPRPRHICPYAVLTFQYKGKETAPLVKPMPPLRSNSFTSGKGKSSYVVWSGHLTNGGKEAYHVSFRSLSHPILPFKLPDKIEIGTVMHLDQVKLKIPPALFSWDLYSGSQEVFKTTTHCCLFEVVEKNKCGNSLTVLLYKLERERLVLVNAVTDRGFFFLLSSAQMANPSERRDGWKNSNLQALFVFPQSRDVAKYSLKAVSTPSPRHVPQSPILPQLDTFIPALHFALNKVRGTPQANPPANPSTAVTQQVCDYLSGQREGKLLPRVHLDYDIKLDDRERLFPAPRNKLNLEAYLHSYICCPNLYYIPVSNAQDMMDSPLKPLECHTASSQESAAEGSGSNGPGVDEDPEKVKQLLKLIQAQKQQAGKGLEASPALTLKRKCEEEAAETGGKHARKSDLNNGVPREDEGLQAAPSLAEVMNLAGLCDTDLRKNKTQGALKLMEMLDNMNRTATATSTTASLDGDMETTEEGDDQTNETLEESMLKLGLPINCDTDLRKQPVDKEDAEETDFFEDESVGSMSSLEAFSPCSDHGHQRGTNVLGEKSIPWVLIPITGIKPGGYSQRQWDNPQDPRLLHTTADSHETPQEKEKGPVTASEPVASSKEPPQSVMEEPLREPVEESPKEDLNGERDQDPEDEVSEEKNLTDELKSSHCQEQRILQQSVVDSIVDEQLNDFSAGMMSLLKRKHVSYRVPPAPLPPPSQLRTPMRPFSDYVARHHAPVPLYGFVRTLRNSLTSYIDSHLRVSVPELPAQASLALNTSHPSSPESTFYSDPASVSSASVCKSSTSIPTRLCGSALPSLHAQSSPRPHTNHLSPNQPCKQSQKSPPRLGTCKETQDLDPWLLRKSKWRPDEQDAEEVNSASCTRASTPPLPDISPEKFHAESPPTHGNATGSSVAEPSPSSLTNVINQLNPEMFSNLVEIIKGVRKNSVLFYIHSSDGEESEVCTDIKEYLLRLGNAECNPQLFLEKNCDADKLLIIIRNEDIASEVHKIPALVKLKKLPFVSFAGVDSLDDIQNHTYNELFVSGGFIVSDEFVLNPDFTAKETLQKLLEFLQQLNSPESPWRWKVHCKTLKRLREQSRVKADALGLLNLLTAYQKRHVVEFLPYHECDAPSNSSTDLACLVKLQAQHTLHRHVIFLTERPFEMFQHYASSGILIAAIDDVLKNFKQLTEFNDRQPEVPVLETQLHPTTSSVPVPQHKEGRLAVVSEEESLVGTKSTLHGAIDQKHFAPSDSSQPTPDQLVPDGGNSLSQPSRFPAVSQELDFDALRTAITQFKAAKANSTTPTSLSHTDMTCSDSSFRLESAMVINTSSCDDVVCRGQNLSELPIFPQSETVSSIASDYMLASTSETSGTTFLGSNKMSDSNHCGPNHLDSNSGTVPNPPSVEDVENALKVKSVPSRSENTVSKTAYKHQLVEPPIPSFHSTQPETPSVHGANAITVYPVPNLTTASFSKESTTGLQAAGVWSGPQGPITMSNPGHGLNTTATDPMAAMMLQHVTFGNSLGGVVPQGGLLPMTSMPVAPMPWSGYPRGSGPVSMWGMQQNLQLRQMHQTQFIQGFTWRSDFPGQGNSYRPFGGGL</sequence>
<evidence type="ECO:0000259" key="5">
    <source>
        <dbReference type="Pfam" id="PF24630"/>
    </source>
</evidence>
<keyword evidence="7" id="KW-1185">Reference proteome</keyword>
<dbReference type="Pfam" id="PF24630">
    <property type="entry name" value="PIN_TASOR"/>
    <property type="match status" value="1"/>
</dbReference>
<organism evidence="6 7">
    <name type="scientific">Alosa alosa</name>
    <name type="common">allis shad</name>
    <dbReference type="NCBI Taxonomy" id="278164"/>
    <lineage>
        <taxon>Eukaryota</taxon>
        <taxon>Metazoa</taxon>
        <taxon>Chordata</taxon>
        <taxon>Craniata</taxon>
        <taxon>Vertebrata</taxon>
        <taxon>Euteleostomi</taxon>
        <taxon>Actinopterygii</taxon>
        <taxon>Neopterygii</taxon>
        <taxon>Teleostei</taxon>
        <taxon>Clupei</taxon>
        <taxon>Clupeiformes</taxon>
        <taxon>Clupeoidei</taxon>
        <taxon>Clupeidae</taxon>
        <taxon>Alosa</taxon>
    </lineage>
</organism>
<dbReference type="GO" id="GO:0097355">
    <property type="term" value="P:protein localization to heterochromatin"/>
    <property type="evidence" value="ECO:0007669"/>
    <property type="project" value="TreeGrafter"/>
</dbReference>
<dbReference type="InterPro" id="IPR056242">
    <property type="entry name" value="PIN_TASOR"/>
</dbReference>
<reference evidence="6" key="1">
    <citation type="submission" date="2020-10" db="EMBL/GenBank/DDBJ databases">
        <title>Chromosome-scale genome assembly of the Allis shad, Alosa alosa.</title>
        <authorList>
            <person name="Margot Z."/>
            <person name="Christophe K."/>
            <person name="Cabau C."/>
            <person name="Louis A."/>
            <person name="Berthelot C."/>
            <person name="Parey E."/>
            <person name="Roest Crollius H."/>
            <person name="Montfort J."/>
            <person name="Robinson-Rechavi M."/>
            <person name="Bucao C."/>
            <person name="Bouchez O."/>
            <person name="Gislard M."/>
            <person name="Lluch J."/>
            <person name="Milhes M."/>
            <person name="Lampietro C."/>
            <person name="Lopez Roques C."/>
            <person name="Donnadieu C."/>
            <person name="Braasch I."/>
            <person name="Desvignes T."/>
            <person name="Postlethwait J."/>
            <person name="Bobe J."/>
            <person name="Guiguen Y."/>
        </authorList>
    </citation>
    <scope>NUCLEOTIDE SEQUENCE</scope>
    <source>
        <strain evidence="6">M-15738</strain>
        <tissue evidence="6">Blood</tissue>
    </source>
</reference>
<feature type="region of interest" description="Disordered" evidence="2">
    <location>
        <begin position="665"/>
        <end position="686"/>
    </location>
</feature>
<comment type="caution">
    <text evidence="6">The sequence shown here is derived from an EMBL/GenBank/DDBJ whole genome shotgun (WGS) entry which is preliminary data.</text>
</comment>
<feature type="compositionally biased region" description="Basic and acidic residues" evidence="2">
    <location>
        <begin position="822"/>
        <end position="841"/>
    </location>
</feature>
<dbReference type="Proteomes" id="UP000823561">
    <property type="component" value="Chromosome 10"/>
</dbReference>
<dbReference type="EMBL" id="JADWDJ010000010">
    <property type="protein sequence ID" value="KAG5274195.1"/>
    <property type="molecule type" value="Genomic_DNA"/>
</dbReference>
<dbReference type="Gene3D" id="3.90.228.10">
    <property type="match status" value="1"/>
</dbReference>
<gene>
    <name evidence="6" type="ORF">AALO_G00133350</name>
</gene>
<feature type="domain" description="TASOR pseudo-PARP" evidence="3">
    <location>
        <begin position="75"/>
        <end position="218"/>
    </location>
</feature>
<feature type="compositionally biased region" description="Polar residues" evidence="2">
    <location>
        <begin position="1011"/>
        <end position="1035"/>
    </location>
</feature>
<evidence type="ECO:0000256" key="2">
    <source>
        <dbReference type="SAM" id="MobiDB-lite"/>
    </source>
</evidence>
<feature type="domain" description="TASOR alpha/beta" evidence="4">
    <location>
        <begin position="1137"/>
        <end position="1233"/>
    </location>
</feature>
<evidence type="ECO:0000313" key="7">
    <source>
        <dbReference type="Proteomes" id="UP000823561"/>
    </source>
</evidence>
<dbReference type="GO" id="GO:0005654">
    <property type="term" value="C:nucleoplasm"/>
    <property type="evidence" value="ECO:0007669"/>
    <property type="project" value="TreeGrafter"/>
</dbReference>
<feature type="compositionally biased region" description="Basic and acidic residues" evidence="2">
    <location>
        <begin position="850"/>
        <end position="863"/>
    </location>
</feature>
<proteinExistence type="inferred from homology"/>
<evidence type="ECO:0000313" key="6">
    <source>
        <dbReference type="EMBL" id="KAG5274195.1"/>
    </source>
</evidence>
<dbReference type="Pfam" id="PF12509">
    <property type="entry name" value="DUF3715"/>
    <property type="match status" value="1"/>
</dbReference>
<feature type="compositionally biased region" description="Acidic residues" evidence="2">
    <location>
        <begin position="673"/>
        <end position="686"/>
    </location>
</feature>
<dbReference type="InterPro" id="IPR046432">
    <property type="entry name" value="TASOR"/>
</dbReference>
<feature type="region of interest" description="Disordered" evidence="2">
    <location>
        <begin position="771"/>
        <end position="863"/>
    </location>
</feature>
<evidence type="ECO:0008006" key="8">
    <source>
        <dbReference type="Google" id="ProtNLM"/>
    </source>
</evidence>
<dbReference type="GO" id="GO:0003682">
    <property type="term" value="F:chromatin binding"/>
    <property type="evidence" value="ECO:0007669"/>
    <property type="project" value="TreeGrafter"/>
</dbReference>
<accession>A0AAV6GHB6</accession>
<evidence type="ECO:0000259" key="3">
    <source>
        <dbReference type="Pfam" id="PF12509"/>
    </source>
</evidence>
<feature type="region of interest" description="Disordered" evidence="2">
    <location>
        <begin position="1007"/>
        <end position="1111"/>
    </location>
</feature>
<feature type="compositionally biased region" description="Polar residues" evidence="2">
    <location>
        <begin position="1096"/>
        <end position="1111"/>
    </location>
</feature>
<feature type="domain" description="TASOR PIN" evidence="5">
    <location>
        <begin position="1237"/>
        <end position="1378"/>
    </location>
</feature>
<dbReference type="PANTHER" id="PTHR16207">
    <property type="entry name" value="SET DOMAIN-CONTAINING PROTEIN"/>
    <property type="match status" value="1"/>
</dbReference>
<dbReference type="InterPro" id="IPR056243">
    <property type="entry name" value="TASOR_ab_dom"/>
</dbReference>
<dbReference type="GO" id="GO:0000792">
    <property type="term" value="C:heterochromatin"/>
    <property type="evidence" value="ECO:0007669"/>
    <property type="project" value="TreeGrafter"/>
</dbReference>
<dbReference type="PANTHER" id="PTHR16207:SF1">
    <property type="entry name" value="PROTEIN TASOR"/>
    <property type="match status" value="1"/>
</dbReference>
<dbReference type="InterPro" id="IPR022188">
    <property type="entry name" value="TASOR_DUF3715"/>
</dbReference>
<evidence type="ECO:0000256" key="1">
    <source>
        <dbReference type="ARBA" id="ARBA00008058"/>
    </source>
</evidence>